<dbReference type="GO" id="GO:0000076">
    <property type="term" value="P:DNA replication checkpoint signaling"/>
    <property type="evidence" value="ECO:0007669"/>
    <property type="project" value="TreeGrafter"/>
</dbReference>
<sequence>MDLKGLSEICGDLGFFEEKNGVRLGYRKSEFCLDNLKDLQRFLRRDDPQRRDVFKQLCKWKTVSEDLVPIIEHCQNDRNLVINAVKILVFLTMPIDPASDNIPQQIEYLWSLKSAVTRNVTIAVIVSLLEGPLEHLERDSFTEDDWKLVQLVLTLFRNILAIQEITLQQKASGSATQFLCLRDRSLELLFQENVMDLILVLTQHVAGSCGYLRQDNILLLETFHYIFFGQDPELIAKAYQKDPKVDGDIKTSLNSLRSIMDEEEERRRLIKLHNLNRHSQFSGTFTRLAVDGSKTLFKGSPATAAGDGLLRAQKVQRGPLKRIVWDHGNLSMPKGNVLELLHDFVNQFLSGGYNVLMQSIRVDIEKEHHGIQNSDVINFFQLAHFATAFQCHKFSSLKSDFETSTSEVYTISKNADDTLFHGDICGPIAATMNEAMFLLVISKWRDAFDGLKETNDYKFLSASGSLMKDMIQVLDLVLKLLPEQSKEPQTARILLYKIFYDQTDQGMTQFLVNLIRAFDTHKQPKSYLADLVEIIHVVLQLMEKLQARGALRVSRKKNRRRKKKQFGEKNEVAAKEQLGKTDEAAAKEAGNMPEVNGCVQNSNDQNLDIGNASPEPDVNLNKLVEEDLKNSSYTGKEEGTLLSGQIDDHKVPLLDSCNIGDDLVQLDENKSTNDLNELAYSSSGDDQPVNEVDFSVSKLVSTFANNTVIQNLCWLLKFYRSNSACTNQYIVGVLQRICDDLELSPMLYQLSLLTVFYEILSDQKSSSCKEYKNIISFLTKLVRKLLKKMRSQPLLFVEILFWKSRKECHYINSESLLHELGNLKKQTRGWGNIPGDDGQSGSSMGKEVLTKRSIADALGEDEADFIISHELNNQIEETPSEGNNHVSEEKIYDSVGHLKHSKKRIQAFSKEQELMVKDLFEQFKNHKRCSHMIANALDADNKYTAVQISHKLKQLGLNIPKRKRRLEASNQSAKDNNNNDTFASESKEQLSNGESIALKKRRKGKGNGKLINAEATITSTSKQKIETQLPQKDDSDDETLITILQKSRRKNPENKEDKANLVLETTIEDVSKAMTPKKVRESHGPVQDKDMDPSRTDVDVAAVDMADLDDNLEDELANVADGAEAAERAAPAGGKDISAVDMAYLDDNQEDELANIGDGAEAGERVAPAEGMDISSKVDSSPPQQVYELEDSGDDMGPMMPKSIGLRRKLKMVIDFDDDDDGE</sequence>
<dbReference type="OrthoDB" id="310853at2759"/>
<evidence type="ECO:0000256" key="3">
    <source>
        <dbReference type="ARBA" id="ARBA00023306"/>
    </source>
</evidence>
<feature type="domain" description="Timeless N-terminal" evidence="5">
    <location>
        <begin position="26"/>
        <end position="286"/>
    </location>
</feature>
<feature type="compositionally biased region" description="Polar residues" evidence="4">
    <location>
        <begin position="598"/>
        <end position="608"/>
    </location>
</feature>
<feature type="region of interest" description="Disordered" evidence="4">
    <location>
        <begin position="966"/>
        <end position="1008"/>
    </location>
</feature>
<reference evidence="6 7" key="1">
    <citation type="journal article" date="2019" name="Nat. Plants">
        <title>Stout camphor tree genome fills gaps in understanding of flowering plant genome evolution.</title>
        <authorList>
            <person name="Chaw S.M."/>
            <person name="Liu Y.C."/>
            <person name="Wu Y.W."/>
            <person name="Wang H.Y."/>
            <person name="Lin C.I."/>
            <person name="Wu C.S."/>
            <person name="Ke H.M."/>
            <person name="Chang L.Y."/>
            <person name="Hsu C.Y."/>
            <person name="Yang H.T."/>
            <person name="Sudianto E."/>
            <person name="Hsu M.H."/>
            <person name="Wu K.P."/>
            <person name="Wang L.N."/>
            <person name="Leebens-Mack J.H."/>
            <person name="Tsai I.J."/>
        </authorList>
    </citation>
    <scope>NUCLEOTIDE SEQUENCE [LARGE SCALE GENOMIC DNA]</scope>
    <source>
        <strain evidence="7">cv. Chaw 1501</strain>
        <tissue evidence="6">Young leaves</tissue>
    </source>
</reference>
<dbReference type="InterPro" id="IPR044998">
    <property type="entry name" value="Timeless"/>
</dbReference>
<keyword evidence="3" id="KW-0131">Cell cycle</keyword>
<evidence type="ECO:0000313" key="7">
    <source>
        <dbReference type="Proteomes" id="UP000283530"/>
    </source>
</evidence>
<dbReference type="Proteomes" id="UP000283530">
    <property type="component" value="Unassembled WGS sequence"/>
</dbReference>
<comment type="subcellular location">
    <subcellularLocation>
        <location evidence="1">Nucleus</location>
    </subcellularLocation>
</comment>
<dbReference type="InterPro" id="IPR006906">
    <property type="entry name" value="Timeless_N"/>
</dbReference>
<evidence type="ECO:0000259" key="5">
    <source>
        <dbReference type="Pfam" id="PF04821"/>
    </source>
</evidence>
<evidence type="ECO:0000256" key="1">
    <source>
        <dbReference type="ARBA" id="ARBA00004123"/>
    </source>
</evidence>
<name>A0A443PR90_9MAGN</name>
<evidence type="ECO:0000256" key="2">
    <source>
        <dbReference type="ARBA" id="ARBA00023242"/>
    </source>
</evidence>
<feature type="region of interest" description="Disordered" evidence="4">
    <location>
        <begin position="591"/>
        <end position="616"/>
    </location>
</feature>
<keyword evidence="7" id="KW-1185">Reference proteome</keyword>
<feature type="compositionally biased region" description="Basic and acidic residues" evidence="4">
    <location>
        <begin position="565"/>
        <end position="576"/>
    </location>
</feature>
<dbReference type="STRING" id="337451.A0A443PR90"/>
<feature type="region of interest" description="Disordered" evidence="4">
    <location>
        <begin position="1160"/>
        <end position="1202"/>
    </location>
</feature>
<dbReference type="GO" id="GO:0003677">
    <property type="term" value="F:DNA binding"/>
    <property type="evidence" value="ECO:0007669"/>
    <property type="project" value="TreeGrafter"/>
</dbReference>
<feature type="compositionally biased region" description="Basic and acidic residues" evidence="4">
    <location>
        <begin position="1078"/>
        <end position="1094"/>
    </location>
</feature>
<feature type="region of interest" description="Disordered" evidence="4">
    <location>
        <begin position="553"/>
        <end position="576"/>
    </location>
</feature>
<evidence type="ECO:0000313" key="6">
    <source>
        <dbReference type="EMBL" id="RWR93245.1"/>
    </source>
</evidence>
<accession>A0A443PR90</accession>
<keyword evidence="2" id="KW-0539">Nucleus</keyword>
<gene>
    <name evidence="6" type="ORF">CKAN_02248600</name>
</gene>
<dbReference type="Pfam" id="PF04821">
    <property type="entry name" value="TIMELESS"/>
    <property type="match status" value="1"/>
</dbReference>
<feature type="compositionally biased region" description="Polar residues" evidence="4">
    <location>
        <begin position="968"/>
        <end position="994"/>
    </location>
</feature>
<dbReference type="GO" id="GO:0031298">
    <property type="term" value="C:replication fork protection complex"/>
    <property type="evidence" value="ECO:0007669"/>
    <property type="project" value="TreeGrafter"/>
</dbReference>
<feature type="compositionally biased region" description="Basic residues" evidence="4">
    <location>
        <begin position="553"/>
        <end position="564"/>
    </location>
</feature>
<dbReference type="PANTHER" id="PTHR22940:SF4">
    <property type="entry name" value="PROTEIN TIMELESS HOMOLOG"/>
    <property type="match status" value="1"/>
</dbReference>
<feature type="region of interest" description="Disordered" evidence="4">
    <location>
        <begin position="1075"/>
        <end position="1094"/>
    </location>
</feature>
<dbReference type="GO" id="GO:0043111">
    <property type="term" value="P:replication fork arrest"/>
    <property type="evidence" value="ECO:0007669"/>
    <property type="project" value="TreeGrafter"/>
</dbReference>
<dbReference type="PANTHER" id="PTHR22940">
    <property type="entry name" value="TIMEOUT/TIMELESS-2"/>
    <property type="match status" value="1"/>
</dbReference>
<dbReference type="AlphaFoldDB" id="A0A443PR90"/>
<protein>
    <submittedName>
        <fullName evidence="6">Timeless protein</fullName>
    </submittedName>
</protein>
<proteinExistence type="predicted"/>
<dbReference type="GO" id="GO:0006281">
    <property type="term" value="P:DNA repair"/>
    <property type="evidence" value="ECO:0007669"/>
    <property type="project" value="TreeGrafter"/>
</dbReference>
<evidence type="ECO:0000256" key="4">
    <source>
        <dbReference type="SAM" id="MobiDB-lite"/>
    </source>
</evidence>
<dbReference type="EMBL" id="QPKB01000010">
    <property type="protein sequence ID" value="RWR93245.1"/>
    <property type="molecule type" value="Genomic_DNA"/>
</dbReference>
<organism evidence="6 7">
    <name type="scientific">Cinnamomum micranthum f. kanehirae</name>
    <dbReference type="NCBI Taxonomy" id="337451"/>
    <lineage>
        <taxon>Eukaryota</taxon>
        <taxon>Viridiplantae</taxon>
        <taxon>Streptophyta</taxon>
        <taxon>Embryophyta</taxon>
        <taxon>Tracheophyta</taxon>
        <taxon>Spermatophyta</taxon>
        <taxon>Magnoliopsida</taxon>
        <taxon>Magnoliidae</taxon>
        <taxon>Laurales</taxon>
        <taxon>Lauraceae</taxon>
        <taxon>Cinnamomum</taxon>
    </lineage>
</organism>
<comment type="caution">
    <text evidence="6">The sequence shown here is derived from an EMBL/GenBank/DDBJ whole genome shotgun (WGS) entry which is preliminary data.</text>
</comment>